<dbReference type="PANTHER" id="PTHR40099:SF1">
    <property type="entry name" value="ACETOLACTATE SYNTHASE, SMALL SUBUNIT"/>
    <property type="match status" value="1"/>
</dbReference>
<accession>A0A075GJZ3</accession>
<dbReference type="InterPro" id="IPR045865">
    <property type="entry name" value="ACT-like_dom_sf"/>
</dbReference>
<evidence type="ECO:0000313" key="1">
    <source>
        <dbReference type="EMBL" id="AIF02252.1"/>
    </source>
</evidence>
<reference evidence="1" key="1">
    <citation type="journal article" date="2014" name="Genome Biol. Evol.">
        <title>Pangenome evidence for extensive interdomain horizontal transfer affecting lineage core and shell genes in uncultured planktonic thaumarchaeota and euryarchaeota.</title>
        <authorList>
            <person name="Deschamps P."/>
            <person name="Zivanovic Y."/>
            <person name="Moreira D."/>
            <person name="Rodriguez-Valera F."/>
            <person name="Lopez-Garcia P."/>
        </authorList>
    </citation>
    <scope>NUCLEOTIDE SEQUENCE</scope>
</reference>
<dbReference type="SUPFAM" id="SSF55021">
    <property type="entry name" value="ACT-like"/>
    <property type="match status" value="1"/>
</dbReference>
<dbReference type="EMBL" id="KF900644">
    <property type="protein sequence ID" value="AIF02252.1"/>
    <property type="molecule type" value="Genomic_DNA"/>
</dbReference>
<name>A0A075GJZ3_9EURY</name>
<dbReference type="PANTHER" id="PTHR40099">
    <property type="entry name" value="ACETOLACTATE SYNTHASE, SMALL SUBUNIT"/>
    <property type="match status" value="1"/>
</dbReference>
<sequence>MEEFNVELSNEPGSLAAHCEALAEAGVNILAIAAVGNSHARVAIVTDDDEATRAALESNGASYTVNEVHTVSLAHEPGSLAAFTRSLAENAVNLRSLYILSFSEDSCDVGYTTA</sequence>
<protein>
    <submittedName>
        <fullName evidence="1">ACT domain-containing protein</fullName>
    </submittedName>
</protein>
<proteinExistence type="predicted"/>
<dbReference type="Gene3D" id="3.30.2130.10">
    <property type="entry name" value="VC0802-like"/>
    <property type="match status" value="1"/>
</dbReference>
<organism evidence="1">
    <name type="scientific">uncultured marine group II/III euryarchaeote KM3_155_G07</name>
    <dbReference type="NCBI Taxonomy" id="1457898"/>
    <lineage>
        <taxon>Archaea</taxon>
        <taxon>Methanobacteriati</taxon>
        <taxon>Methanobacteriota</taxon>
        <taxon>environmental samples</taxon>
    </lineage>
</organism>
<dbReference type="AlphaFoldDB" id="A0A075GJZ3"/>